<comment type="caution">
    <text evidence="2">The sequence shown here is derived from an EMBL/GenBank/DDBJ whole genome shotgun (WGS) entry which is preliminary data.</text>
</comment>
<dbReference type="Proteomes" id="UP001610810">
    <property type="component" value="Unassembled WGS sequence"/>
</dbReference>
<keyword evidence="3" id="KW-1185">Reference proteome</keyword>
<dbReference type="EMBL" id="JBIQWK010000001">
    <property type="protein sequence ID" value="MFI0570584.1"/>
    <property type="molecule type" value="Genomic_DNA"/>
</dbReference>
<reference evidence="2 3" key="1">
    <citation type="submission" date="2024-10" db="EMBL/GenBank/DDBJ databases">
        <authorList>
            <person name="Wannawong T."/>
            <person name="Kuncharoen N."/>
            <person name="Mhuantong W."/>
        </authorList>
    </citation>
    <scope>NUCLEOTIDE SEQUENCE [LARGE SCALE GENOMIC DNA]</scope>
    <source>
        <strain evidence="2 3">CALK1-4</strain>
    </source>
</reference>
<evidence type="ECO:0000313" key="3">
    <source>
        <dbReference type="Proteomes" id="UP001610810"/>
    </source>
</evidence>
<feature type="domain" description="CHAT" evidence="1">
    <location>
        <begin position="1096"/>
        <end position="1405"/>
    </location>
</feature>
<accession>A0ABW7RRK5</accession>
<evidence type="ECO:0000259" key="1">
    <source>
        <dbReference type="Pfam" id="PF12770"/>
    </source>
</evidence>
<dbReference type="Pfam" id="PF12770">
    <property type="entry name" value="CHAT"/>
    <property type="match status" value="1"/>
</dbReference>
<sequence>MTAAAQNPDDALVAELRARREELLDTLATMESGDPETPTLCALAGELSYRLHLATEGGADDLQLAAQAFEIAFKAPGDGGDWAAWRIMFGHVRAFQYDDEPGAELLDAVWELVTEGMAALPADDADHDLVRGVGRQLLAACAKHRYLHCDGPVPQRVGLLDEALRRHEAAAGALEPGSEEAVDLTEALGYLHLERAELLRDPADAEAAAAHYRAVLDAGLPTSDLPLVRYSLGFALMVHGRARTDRDELEQAREEFGTALLEARQATGQPPSWAWEAGIRSALIRFVIWANWKDQAHAAAAEVELTELLADPADVERLTPVFLDCFGRLLYERASARGDGAGRDRAIGLIRRALDDWTPERDGVVTVTALFLAVFQMSRYREDPDPLRLHDVTEACALILREEDLGLAGSVHKMALGMGSWAWLTLEQDHGITPGSPEDVPEAMRVENARSAYLGMLDDLAEGRGFLDFSDTDDDLPGIIKGMDGIARGAEAFDLGYERFTTLEDGSERAFFALNLLSHGLLLDPHGTHVTEAQRAELIDFVLSHGKDDPAWQRKAHAVVAQARLREELSGTGRGMDAVLDHLTQAEAAGAAGGADDGLGHGMDLLRFAAMSHRGQTAGAADDLEAAGALWRELRDDPRLSPYHRRVMSAQQAGFDAQAAVQRGDLAAADDHMAQMLAVHADLDAEDSTRIELWTLLENVRSARDRLADELGVPPAPPLVGRPSVTQLRRAARELPRDHRAWVLGDNGITRFLRARDATGLTEAMELLQEAHDLVDEGSDSWLRYAHCLGSGHCALAEVQPLPTARARHLAQGITLLKSAFDATGGPEHRLHAAAGLALGRAYRARGELRRDDKGTGRRTGLDALRGLAWAALLQSGTEHAAQAVKQATSTALEVAGWCLRDHALDEAVQALDACRGLLLHAATTSRTVPERLVAAGHDALAEEWRAAGLTAGPADPLASVRAPLSVPSALRRRVLAALTGGDLLHDRLLEPPAPDEIAAALRSLRKDALVYLVPAGDDTPGTAVVVTTAGAVHSVPLPTLTEDAAPLREYVGAPVPGAVRVGEPGPGGRDLGPVPGWTPATAGPGTPSLRQRLDRLCGWAWYAGMRPLLDVFATRTGRAPRLMFVPMGTLGLVPWHAAWELEPDGRRHYALHEAEISYAASARLLCDVADRPETAHSGAALVVGNPTGDLGWAGAEADAVQRAFYPRGRFLGRREGGATDGPGTPQEVLAWLNGTGPDDADHAVEGGVLHLACHATVAPTAGRSAHLSLYGGELSAEELTDAVGGGRGRLGLVLLAACRSNVSGRGHNEAYSLATSFLVAGARSVVGSLWPVPDDATSVLMFLTHHFLRTEDEPPAKALRRAQLWMLDPGRELPPGLPARLAERARHIDPDDLSAWAGFTHLGQ</sequence>
<organism evidence="2 3">
    <name type="scientific">Streptomyces tendae</name>
    <dbReference type="NCBI Taxonomy" id="1932"/>
    <lineage>
        <taxon>Bacteria</taxon>
        <taxon>Bacillati</taxon>
        <taxon>Actinomycetota</taxon>
        <taxon>Actinomycetes</taxon>
        <taxon>Kitasatosporales</taxon>
        <taxon>Streptomycetaceae</taxon>
        <taxon>Streptomyces</taxon>
    </lineage>
</organism>
<evidence type="ECO:0000313" key="2">
    <source>
        <dbReference type="EMBL" id="MFI0570584.1"/>
    </source>
</evidence>
<dbReference type="InterPro" id="IPR024983">
    <property type="entry name" value="CHAT_dom"/>
</dbReference>
<name>A0ABW7RRK5_STRTE</name>
<protein>
    <submittedName>
        <fullName evidence="2">CHAT domain-containing protein</fullName>
    </submittedName>
</protein>
<proteinExistence type="predicted"/>
<dbReference type="RefSeq" id="WP_356528984.1">
    <property type="nucleotide sequence ID" value="NZ_JBEXMU010000001.1"/>
</dbReference>
<gene>
    <name evidence="2" type="ORF">ACH3YB_02865</name>
</gene>